<gene>
    <name evidence="1" type="ORF">QFC19_000237</name>
</gene>
<evidence type="ECO:0000313" key="1">
    <source>
        <dbReference type="EMBL" id="KAJ9113319.1"/>
    </source>
</evidence>
<sequence>MADEEWNALLGTLAAFHNFHRWLYEEVVKPRRIREASMKELEKNLLSWYSKHTSDLAEAVQLNSHFCSGLAGVAASQWGVGADPTVWAEPSGLDFDKVRSTLLQLCREWSSDGVKEREVSFGRILNEALERYPEVTHRPEVNVLVPGCGLGRLVYEFVHHGFKCQGNEFSYHMLLTSNYILNNCQFANEHSILPYIYKASHVQKRSLQLRPVTVPDVSARDIHDLQAHLPNVDISELMSMAAGSFTELYGPEEIQTVEEVQLDDAIQFRQLVQGTFDILCTCFFLDTASNIVDYLKTIRHCLKKTSGIWINFGPLLWHFEDDANVEYKSLVLKEGDEPRKVATTRKGMELSLEDLLQLMKNMGFTLDKHESGIKTTYSGDPRAMGGYVYECEYWVARVE</sequence>
<accession>A0ACC2WNJ0</accession>
<reference evidence="1" key="1">
    <citation type="submission" date="2023-04" db="EMBL/GenBank/DDBJ databases">
        <title>Draft Genome sequencing of Naganishia species isolated from polar environments using Oxford Nanopore Technology.</title>
        <authorList>
            <person name="Leo P."/>
            <person name="Venkateswaran K."/>
        </authorList>
    </citation>
    <scope>NUCLEOTIDE SEQUENCE</scope>
    <source>
        <strain evidence="1">MNA-CCFEE 5261</strain>
    </source>
</reference>
<evidence type="ECO:0000313" key="2">
    <source>
        <dbReference type="Proteomes" id="UP001241377"/>
    </source>
</evidence>
<dbReference type="Proteomes" id="UP001241377">
    <property type="component" value="Unassembled WGS sequence"/>
</dbReference>
<comment type="caution">
    <text evidence="1">The sequence shown here is derived from an EMBL/GenBank/DDBJ whole genome shotgun (WGS) entry which is preliminary data.</text>
</comment>
<proteinExistence type="predicted"/>
<name>A0ACC2WNJ0_9TREE</name>
<protein>
    <submittedName>
        <fullName evidence="1">Uncharacterized protein</fullName>
    </submittedName>
</protein>
<keyword evidence="2" id="KW-1185">Reference proteome</keyword>
<organism evidence="1 2">
    <name type="scientific">Naganishia cerealis</name>
    <dbReference type="NCBI Taxonomy" id="610337"/>
    <lineage>
        <taxon>Eukaryota</taxon>
        <taxon>Fungi</taxon>
        <taxon>Dikarya</taxon>
        <taxon>Basidiomycota</taxon>
        <taxon>Agaricomycotina</taxon>
        <taxon>Tremellomycetes</taxon>
        <taxon>Filobasidiales</taxon>
        <taxon>Filobasidiaceae</taxon>
        <taxon>Naganishia</taxon>
    </lineage>
</organism>
<dbReference type="EMBL" id="JASBWR010000002">
    <property type="protein sequence ID" value="KAJ9113319.1"/>
    <property type="molecule type" value="Genomic_DNA"/>
</dbReference>